<evidence type="ECO:0000259" key="2">
    <source>
        <dbReference type="Pfam" id="PF13144"/>
    </source>
</evidence>
<feature type="signal peptide" evidence="1">
    <location>
        <begin position="1"/>
        <end position="23"/>
    </location>
</feature>
<gene>
    <name evidence="3" type="ORF">BHE75_03346</name>
</gene>
<reference evidence="3 4" key="1">
    <citation type="submission" date="2016-09" db="EMBL/GenBank/DDBJ databases">
        <title>Metabolic pathway, cell adaptation mechanisms and a novel monoxygenase revealed through proteogenomic-transcription analysis of a Sphingomonas haloaromaticamans strain degrading the fungicide ortho-phenylphenol.</title>
        <authorList>
            <person name="Perruchon C."/>
            <person name="Papadopoulou E.S."/>
            <person name="Rousidou C."/>
            <person name="Vasileiadis S."/>
            <person name="Tanou G."/>
            <person name="Amoutzias G."/>
            <person name="Molassiotis A."/>
            <person name="Karpouzas D.G."/>
        </authorList>
    </citation>
    <scope>NUCLEOTIDE SEQUENCE [LARGE SCALE GENOMIC DNA]</scope>
    <source>
        <strain evidence="3 4">P3</strain>
    </source>
</reference>
<organism evidence="3 4">
    <name type="scientific">Edaphosphingomonas haloaromaticamans</name>
    <dbReference type="NCBI Taxonomy" id="653954"/>
    <lineage>
        <taxon>Bacteria</taxon>
        <taxon>Pseudomonadati</taxon>
        <taxon>Pseudomonadota</taxon>
        <taxon>Alphaproteobacteria</taxon>
        <taxon>Sphingomonadales</taxon>
        <taxon>Rhizorhabdaceae</taxon>
        <taxon>Edaphosphingomonas</taxon>
    </lineage>
</organism>
<keyword evidence="1" id="KW-0732">Signal</keyword>
<keyword evidence="4" id="KW-1185">Reference proteome</keyword>
<sequence>MRRMFPIPAILIAALPAVAMAQAGPFQDLAALERRLAIALGADIGQPGGPVAPIDRRMKLAACPAPVAIEPPFAGAVVLRCAEVGWRVRVPLLAGGAQMQQAAMASAPRPARADPVIRRGDPVEIRAGQPGFSVSSQMIADQDGAPGDRIRVRADAKSRPIIVEVVDIGLVRVLGI</sequence>
<protein>
    <recommendedName>
        <fullName evidence="2">Flagella basal body P-ring formation protein FlgA SAF domain-containing protein</fullName>
    </recommendedName>
</protein>
<evidence type="ECO:0000313" key="4">
    <source>
        <dbReference type="Proteomes" id="UP000179467"/>
    </source>
</evidence>
<dbReference type="EMBL" id="MIPT01000001">
    <property type="protein sequence ID" value="OHT21339.1"/>
    <property type="molecule type" value="Genomic_DNA"/>
</dbReference>
<evidence type="ECO:0000313" key="3">
    <source>
        <dbReference type="EMBL" id="OHT21339.1"/>
    </source>
</evidence>
<dbReference type="AlphaFoldDB" id="A0A1S1HGC3"/>
<dbReference type="Gene3D" id="2.30.30.760">
    <property type="match status" value="1"/>
</dbReference>
<comment type="caution">
    <text evidence="3">The sequence shown here is derived from an EMBL/GenBank/DDBJ whole genome shotgun (WGS) entry which is preliminary data.</text>
</comment>
<name>A0A1S1HGC3_9SPHN</name>
<dbReference type="Proteomes" id="UP000179467">
    <property type="component" value="Unassembled WGS sequence"/>
</dbReference>
<dbReference type="InterPro" id="IPR017585">
    <property type="entry name" value="SAF_FlgA"/>
</dbReference>
<accession>A0A1S1HGC3</accession>
<dbReference type="RefSeq" id="WP_254684472.1">
    <property type="nucleotide sequence ID" value="NZ_MIPT01000001.1"/>
</dbReference>
<evidence type="ECO:0000256" key="1">
    <source>
        <dbReference type="SAM" id="SignalP"/>
    </source>
</evidence>
<feature type="domain" description="Flagella basal body P-ring formation protein FlgA SAF" evidence="2">
    <location>
        <begin position="112"/>
        <end position="173"/>
    </location>
</feature>
<dbReference type="Pfam" id="PF13144">
    <property type="entry name" value="ChapFlgA"/>
    <property type="match status" value="1"/>
</dbReference>
<proteinExistence type="predicted"/>
<feature type="chain" id="PRO_5012684228" description="Flagella basal body P-ring formation protein FlgA SAF domain-containing protein" evidence="1">
    <location>
        <begin position="24"/>
        <end position="176"/>
    </location>
</feature>